<name>A0ABN9LMT9_9NEOB</name>
<accession>A0ABN9LMT9</accession>
<gene>
    <name evidence="2" type="ORF">RIMI_LOCUS11084303</name>
</gene>
<protein>
    <submittedName>
        <fullName evidence="2">Uncharacterized protein</fullName>
    </submittedName>
</protein>
<proteinExistence type="predicted"/>
<dbReference type="EMBL" id="CAUEEQ010024660">
    <property type="protein sequence ID" value="CAJ0945996.1"/>
    <property type="molecule type" value="Genomic_DNA"/>
</dbReference>
<comment type="caution">
    <text evidence="2">The sequence shown here is derived from an EMBL/GenBank/DDBJ whole genome shotgun (WGS) entry which is preliminary data.</text>
</comment>
<evidence type="ECO:0000256" key="1">
    <source>
        <dbReference type="SAM" id="MobiDB-lite"/>
    </source>
</evidence>
<reference evidence="2" key="1">
    <citation type="submission" date="2023-07" db="EMBL/GenBank/DDBJ databases">
        <authorList>
            <person name="Stuckert A."/>
        </authorList>
    </citation>
    <scope>NUCLEOTIDE SEQUENCE</scope>
</reference>
<sequence>MREGPFVTSRSCDRDVTAGPVRTATLTGRPRAALRDATRSSAVKRFSISFARHPTNGFELYSMVPSICPLETLHNSLSLKQVDEFLAAIAAPSSECFLDTPTSSPCGSGPSSTIPTACDLPSEGLRRQEEKTQPEQNVCEQGKPNLHS</sequence>
<feature type="region of interest" description="Disordered" evidence="1">
    <location>
        <begin position="100"/>
        <end position="148"/>
    </location>
</feature>
<organism evidence="2 3">
    <name type="scientific">Ranitomeya imitator</name>
    <name type="common">mimic poison frog</name>
    <dbReference type="NCBI Taxonomy" id="111125"/>
    <lineage>
        <taxon>Eukaryota</taxon>
        <taxon>Metazoa</taxon>
        <taxon>Chordata</taxon>
        <taxon>Craniata</taxon>
        <taxon>Vertebrata</taxon>
        <taxon>Euteleostomi</taxon>
        <taxon>Amphibia</taxon>
        <taxon>Batrachia</taxon>
        <taxon>Anura</taxon>
        <taxon>Neobatrachia</taxon>
        <taxon>Hyloidea</taxon>
        <taxon>Dendrobatidae</taxon>
        <taxon>Dendrobatinae</taxon>
        <taxon>Ranitomeya</taxon>
    </lineage>
</organism>
<feature type="compositionally biased region" description="Basic and acidic residues" evidence="1">
    <location>
        <begin position="124"/>
        <end position="133"/>
    </location>
</feature>
<evidence type="ECO:0000313" key="3">
    <source>
        <dbReference type="Proteomes" id="UP001176940"/>
    </source>
</evidence>
<evidence type="ECO:0000313" key="2">
    <source>
        <dbReference type="EMBL" id="CAJ0945996.1"/>
    </source>
</evidence>
<keyword evidence="3" id="KW-1185">Reference proteome</keyword>
<feature type="compositionally biased region" description="Low complexity" evidence="1">
    <location>
        <begin position="100"/>
        <end position="116"/>
    </location>
</feature>
<dbReference type="Proteomes" id="UP001176940">
    <property type="component" value="Unassembled WGS sequence"/>
</dbReference>